<name>A0ABR3L8B0_9TELE</name>
<evidence type="ECO:0000313" key="1">
    <source>
        <dbReference type="EMBL" id="KAL1249122.1"/>
    </source>
</evidence>
<reference evidence="1 2" key="1">
    <citation type="submission" date="2023-09" db="EMBL/GenBank/DDBJ databases">
        <authorList>
            <person name="Wang M."/>
        </authorList>
    </citation>
    <scope>NUCLEOTIDE SEQUENCE [LARGE SCALE GENOMIC DNA]</scope>
    <source>
        <strain evidence="1">GT-2023</strain>
        <tissue evidence="1">Liver</tissue>
    </source>
</reference>
<accession>A0ABR3L8B0</accession>
<keyword evidence="2" id="KW-1185">Reference proteome</keyword>
<comment type="caution">
    <text evidence="1">The sequence shown here is derived from an EMBL/GenBank/DDBJ whole genome shotgun (WGS) entry which is preliminary data.</text>
</comment>
<organism evidence="1 2">
    <name type="scientific">Cirrhinus molitorella</name>
    <name type="common">mud carp</name>
    <dbReference type="NCBI Taxonomy" id="172907"/>
    <lineage>
        <taxon>Eukaryota</taxon>
        <taxon>Metazoa</taxon>
        <taxon>Chordata</taxon>
        <taxon>Craniata</taxon>
        <taxon>Vertebrata</taxon>
        <taxon>Euteleostomi</taxon>
        <taxon>Actinopterygii</taxon>
        <taxon>Neopterygii</taxon>
        <taxon>Teleostei</taxon>
        <taxon>Ostariophysi</taxon>
        <taxon>Cypriniformes</taxon>
        <taxon>Cyprinidae</taxon>
        <taxon>Labeoninae</taxon>
        <taxon>Labeonini</taxon>
        <taxon>Cirrhinus</taxon>
    </lineage>
</organism>
<protein>
    <submittedName>
        <fullName evidence="1">Uncharacterized protein</fullName>
    </submittedName>
</protein>
<dbReference type="InterPro" id="IPR021109">
    <property type="entry name" value="Peptidase_aspartic_dom_sf"/>
</dbReference>
<gene>
    <name evidence="1" type="ORF">QQF64_020127</name>
</gene>
<proteinExistence type="predicted"/>
<evidence type="ECO:0000313" key="2">
    <source>
        <dbReference type="Proteomes" id="UP001558613"/>
    </source>
</evidence>
<dbReference type="Gene3D" id="2.40.70.10">
    <property type="entry name" value="Acid Proteases"/>
    <property type="match status" value="1"/>
</dbReference>
<dbReference type="EMBL" id="JAYMGO010000023">
    <property type="protein sequence ID" value="KAL1249122.1"/>
    <property type="molecule type" value="Genomic_DNA"/>
</dbReference>
<sequence length="165" mass="18210">MATPDIPYAAKTTRFPLDYQLPTFVTAKSICVLNLKWNGLSFTHPFLVLQDSPHELYLGADILVRLQAHIDTINDVVWAPLTSQLPVSPLDHTHLISGQTIPEVCTLVNELETTVPAYTKGVAVRLNLRRGQTLNHTHWPTSTLTAIGCISVSEVSLSSELLTKK</sequence>
<dbReference type="Proteomes" id="UP001558613">
    <property type="component" value="Unassembled WGS sequence"/>
</dbReference>